<dbReference type="InParanoid" id="A0A0C3PQB9"/>
<dbReference type="OrthoDB" id="3183574at2759"/>
<reference evidence="1 2" key="1">
    <citation type="submission" date="2014-04" db="EMBL/GenBank/DDBJ databases">
        <authorList>
            <consortium name="DOE Joint Genome Institute"/>
            <person name="Kuo A."/>
            <person name="Kohler A."/>
            <person name="Costa M.D."/>
            <person name="Nagy L.G."/>
            <person name="Floudas D."/>
            <person name="Copeland A."/>
            <person name="Barry K.W."/>
            <person name="Cichocki N."/>
            <person name="Veneault-Fourrey C."/>
            <person name="LaButti K."/>
            <person name="Lindquist E.A."/>
            <person name="Lipzen A."/>
            <person name="Lundell T."/>
            <person name="Morin E."/>
            <person name="Murat C."/>
            <person name="Sun H."/>
            <person name="Tunlid A."/>
            <person name="Henrissat B."/>
            <person name="Grigoriev I.V."/>
            <person name="Hibbett D.S."/>
            <person name="Martin F."/>
            <person name="Nordberg H.P."/>
            <person name="Cantor M.N."/>
            <person name="Hua S.X."/>
        </authorList>
    </citation>
    <scope>NUCLEOTIDE SEQUENCE [LARGE SCALE GENOMIC DNA]</scope>
    <source>
        <strain evidence="1 2">Marx 270</strain>
    </source>
</reference>
<evidence type="ECO:0000313" key="2">
    <source>
        <dbReference type="Proteomes" id="UP000054217"/>
    </source>
</evidence>
<dbReference type="Proteomes" id="UP000054217">
    <property type="component" value="Unassembled WGS sequence"/>
</dbReference>
<dbReference type="AlphaFoldDB" id="A0A0C3PQB9"/>
<evidence type="ECO:0000313" key="1">
    <source>
        <dbReference type="EMBL" id="KIO10714.1"/>
    </source>
</evidence>
<dbReference type="EMBL" id="KN831951">
    <property type="protein sequence ID" value="KIO10714.1"/>
    <property type="molecule type" value="Genomic_DNA"/>
</dbReference>
<sequence>MAPQTPLSTEFRLFADADLLQLVLEHCDMRDLMTFAAMSTTNANRVCWYLRHQLDVICTPFFPTSEHLTNILSVCDAVVSGSAALRMVLPANACNWPSSDLDIYVPHHSHTQLYNLLHKHHYNIVRNGKLNIQNYSPSTIFTVTTFGNGQSLIDVIVSKTASALSPIFQFYSTAVMNFFSADSLYCAYPSLTLRHRAMINMSSLHQCTFSPSHIQALLKYKSRRFRIISCDETNHPPFACRTQIRSLNDRGWLSLDFASVPRRGADPSATFYRLGIVDAVWTLGGQVCGSTSLCVPPILHIIEDCSYVVL</sequence>
<name>A0A0C3PQB9_PISTI</name>
<gene>
    <name evidence="1" type="ORF">M404DRAFT_20966</name>
</gene>
<organism evidence="1 2">
    <name type="scientific">Pisolithus tinctorius Marx 270</name>
    <dbReference type="NCBI Taxonomy" id="870435"/>
    <lineage>
        <taxon>Eukaryota</taxon>
        <taxon>Fungi</taxon>
        <taxon>Dikarya</taxon>
        <taxon>Basidiomycota</taxon>
        <taxon>Agaricomycotina</taxon>
        <taxon>Agaricomycetes</taxon>
        <taxon>Agaricomycetidae</taxon>
        <taxon>Boletales</taxon>
        <taxon>Sclerodermatineae</taxon>
        <taxon>Pisolithaceae</taxon>
        <taxon>Pisolithus</taxon>
    </lineage>
</organism>
<dbReference type="STRING" id="870435.A0A0C3PQB9"/>
<proteinExistence type="predicted"/>
<accession>A0A0C3PQB9</accession>
<dbReference type="HOGENOM" id="CLU_068912_2_0_1"/>
<reference evidence="2" key="2">
    <citation type="submission" date="2015-01" db="EMBL/GenBank/DDBJ databases">
        <title>Evolutionary Origins and Diversification of the Mycorrhizal Mutualists.</title>
        <authorList>
            <consortium name="DOE Joint Genome Institute"/>
            <consortium name="Mycorrhizal Genomics Consortium"/>
            <person name="Kohler A."/>
            <person name="Kuo A."/>
            <person name="Nagy L.G."/>
            <person name="Floudas D."/>
            <person name="Copeland A."/>
            <person name="Barry K.W."/>
            <person name="Cichocki N."/>
            <person name="Veneault-Fourrey C."/>
            <person name="LaButti K."/>
            <person name="Lindquist E.A."/>
            <person name="Lipzen A."/>
            <person name="Lundell T."/>
            <person name="Morin E."/>
            <person name="Murat C."/>
            <person name="Riley R."/>
            <person name="Ohm R."/>
            <person name="Sun H."/>
            <person name="Tunlid A."/>
            <person name="Henrissat B."/>
            <person name="Grigoriev I.V."/>
            <person name="Hibbett D.S."/>
            <person name="Martin F."/>
        </authorList>
    </citation>
    <scope>NUCLEOTIDE SEQUENCE [LARGE SCALE GENOMIC DNA]</scope>
    <source>
        <strain evidence="2">Marx 270</strain>
    </source>
</reference>
<keyword evidence="2" id="KW-1185">Reference proteome</keyword>
<protein>
    <submittedName>
        <fullName evidence="1">Uncharacterized protein</fullName>
    </submittedName>
</protein>